<feature type="region of interest" description="Disordered" evidence="1">
    <location>
        <begin position="218"/>
        <end position="239"/>
    </location>
</feature>
<reference evidence="3" key="1">
    <citation type="journal article" date="2018" name="Nat. Microbiol.">
        <title>Leveraging single-cell genomics to expand the fungal tree of life.</title>
        <authorList>
            <person name="Ahrendt S.R."/>
            <person name="Quandt C.A."/>
            <person name="Ciobanu D."/>
            <person name="Clum A."/>
            <person name="Salamov A."/>
            <person name="Andreopoulos B."/>
            <person name="Cheng J.F."/>
            <person name="Woyke T."/>
            <person name="Pelin A."/>
            <person name="Henrissat B."/>
            <person name="Reynolds N.K."/>
            <person name="Benny G.L."/>
            <person name="Smith M.E."/>
            <person name="James T.Y."/>
            <person name="Grigoriev I.V."/>
        </authorList>
    </citation>
    <scope>NUCLEOTIDE SEQUENCE [LARGE SCALE GENOMIC DNA]</scope>
    <source>
        <strain evidence="3">Benny S71-1</strain>
    </source>
</reference>
<evidence type="ECO:0000313" key="3">
    <source>
        <dbReference type="Proteomes" id="UP000278143"/>
    </source>
</evidence>
<evidence type="ECO:0000313" key="2">
    <source>
        <dbReference type="EMBL" id="RKP27260.1"/>
    </source>
</evidence>
<sequence length="326" mass="34252">MLAEDDDGTSAFIPLSTEVSHGAQHEREHAWLICFFRSMPTGSLPALATPAERGAEDDVSYDAQHPAGGDVCPVATAGQGTADVVAYVVAGPAYQRTGYIPCAGIHARCCAAIEPLSEAALLLSHPEMRLFLIQAEPASADLHASTGAHPVPACNGTDFSERVVRFLHNNHYAAIVPLADNCKLHLLPVTKLYVPGNVPAHLRRHLTETATTTCLAILTPSPSPSPSPSSPDVAAHSHAEDAAPQLGNLDHFMINSRAAWPRPSGTASTPSTPVAAAMSESGTSASTTTSQEASASDLVQQLFQNALSDTRWLHTQPAASANLPWQ</sequence>
<dbReference type="Proteomes" id="UP000278143">
    <property type="component" value="Unassembled WGS sequence"/>
</dbReference>
<dbReference type="OrthoDB" id="10466364at2759"/>
<keyword evidence="3" id="KW-1185">Reference proteome</keyword>
<protein>
    <submittedName>
        <fullName evidence="2">Uncharacterized protein</fullName>
    </submittedName>
</protein>
<name>A0A4P9Z6G4_9FUNG</name>
<evidence type="ECO:0000256" key="1">
    <source>
        <dbReference type="SAM" id="MobiDB-lite"/>
    </source>
</evidence>
<organism evidence="2 3">
    <name type="scientific">Syncephalis pseudoplumigaleata</name>
    <dbReference type="NCBI Taxonomy" id="1712513"/>
    <lineage>
        <taxon>Eukaryota</taxon>
        <taxon>Fungi</taxon>
        <taxon>Fungi incertae sedis</taxon>
        <taxon>Zoopagomycota</taxon>
        <taxon>Zoopagomycotina</taxon>
        <taxon>Zoopagomycetes</taxon>
        <taxon>Zoopagales</taxon>
        <taxon>Piptocephalidaceae</taxon>
        <taxon>Syncephalis</taxon>
    </lineage>
</organism>
<proteinExistence type="predicted"/>
<gene>
    <name evidence="2" type="ORF">SYNPS1DRAFT_27076</name>
</gene>
<feature type="compositionally biased region" description="Low complexity" evidence="1">
    <location>
        <begin position="261"/>
        <end position="293"/>
    </location>
</feature>
<dbReference type="EMBL" id="KZ989240">
    <property type="protein sequence ID" value="RKP27260.1"/>
    <property type="molecule type" value="Genomic_DNA"/>
</dbReference>
<dbReference type="AlphaFoldDB" id="A0A4P9Z6G4"/>
<feature type="region of interest" description="Disordered" evidence="1">
    <location>
        <begin position="260"/>
        <end position="293"/>
    </location>
</feature>
<accession>A0A4P9Z6G4</accession>